<dbReference type="AlphaFoldDB" id="A0A383UKT6"/>
<protein>
    <submittedName>
        <fullName evidence="1">Uncharacterized protein</fullName>
    </submittedName>
</protein>
<gene>
    <name evidence="1" type="ORF">BLGHR1_10671</name>
</gene>
<dbReference type="Proteomes" id="UP000275772">
    <property type="component" value="Unassembled WGS sequence"/>
</dbReference>
<dbReference type="EMBL" id="UNSH01000006">
    <property type="protein sequence ID" value="SZE99950.1"/>
    <property type="molecule type" value="Genomic_DNA"/>
</dbReference>
<proteinExistence type="predicted"/>
<reference evidence="1 2" key="1">
    <citation type="submission" date="2017-11" db="EMBL/GenBank/DDBJ databases">
        <authorList>
            <person name="Kracher B."/>
        </authorList>
    </citation>
    <scope>NUCLEOTIDE SEQUENCE [LARGE SCALE GENOMIC DNA]</scope>
    <source>
        <strain evidence="1 2">RACE1</strain>
    </source>
</reference>
<evidence type="ECO:0000313" key="2">
    <source>
        <dbReference type="Proteomes" id="UP000275772"/>
    </source>
</evidence>
<accession>A0A383UKT6</accession>
<sequence length="244" mass="27903">MKCIYAMLLLQNSISKIQDRIVFTGSNIIINVERIYTEVYKPFDGGFPKPEDGSGIFMAIDESRTPGTHHAIYCSKDMLFTDMMSKIVAGSQPLSDEEIIHLDKDNQAVQECYNYLQYLQREVDAVNPPMSSTTLAIVWYQGKVHLLQKCRGNKSTWYFVSNFNYVEFPLNLSITLKNYNESVGRSESLVERGELSVRWNLRKKLGAVGPHKEYPYRTKVKLIQKPQRPQTVPGVLVDKYSCAS</sequence>
<dbReference type="VEuPathDB" id="FungiDB:BLGHR1_10671"/>
<name>A0A383UKT6_BLUHO</name>
<evidence type="ECO:0000313" key="1">
    <source>
        <dbReference type="EMBL" id="SZE99950.1"/>
    </source>
</evidence>
<organism evidence="1 2">
    <name type="scientific">Blumeria hordei</name>
    <name type="common">Barley powdery mildew</name>
    <name type="synonym">Blumeria graminis f. sp. hordei</name>
    <dbReference type="NCBI Taxonomy" id="2867405"/>
    <lineage>
        <taxon>Eukaryota</taxon>
        <taxon>Fungi</taxon>
        <taxon>Dikarya</taxon>
        <taxon>Ascomycota</taxon>
        <taxon>Pezizomycotina</taxon>
        <taxon>Leotiomycetes</taxon>
        <taxon>Erysiphales</taxon>
        <taxon>Erysiphaceae</taxon>
        <taxon>Blumeria</taxon>
    </lineage>
</organism>